<evidence type="ECO:0000313" key="2">
    <source>
        <dbReference type="EMBL" id="KIW13735.1"/>
    </source>
</evidence>
<dbReference type="RefSeq" id="XP_016233951.1">
    <property type="nucleotide sequence ID" value="XM_016383248.1"/>
</dbReference>
<dbReference type="OrthoDB" id="3946700at2759"/>
<feature type="compositionally biased region" description="Basic and acidic residues" evidence="1">
    <location>
        <begin position="171"/>
        <end position="182"/>
    </location>
</feature>
<gene>
    <name evidence="2" type="ORF">PV08_08926</name>
</gene>
<proteinExistence type="predicted"/>
<accession>A0A0D2B4V3</accession>
<dbReference type="AlphaFoldDB" id="A0A0D2B4V3"/>
<evidence type="ECO:0000256" key="1">
    <source>
        <dbReference type="SAM" id="MobiDB-lite"/>
    </source>
</evidence>
<feature type="region of interest" description="Disordered" evidence="1">
    <location>
        <begin position="143"/>
        <end position="303"/>
    </location>
</feature>
<name>A0A0D2B4V3_9EURO</name>
<dbReference type="HOGENOM" id="CLU_612491_0_0_1"/>
<sequence length="436" mass="48438">MFREPEEDAADQATTKLDRNAATRRSSIRRESTLRPGRNTTSRQLLQLLRAGEVQVVQEPEHSRPSGLPSRIPERDIHDLDFELDRLRSMRQRRRARATQLERELASRSNIDPIRPEADLRRDIDLDALAEAGMEVFLSDSEGNLTQHLPRPSRESGLRFEVAATPSSESEQSRRARIDSDNLRIPFQPPVASTPAWAYGPAASDTDDDNDNENPSSTSIFPPRSPFRPPPPVAGTRRPIGGVDGLLDTPPPEGLEASYPPLRRVNHMSPRPLGMSSSRMDGLGDRVRSPSPSSPQEENWSSLLSNIGTGRSSVATSFMSRSDSRNGSNRSSQTAATSFGEIGGDDSCDLDLPSGITEEDARQIRARHGRLGRRTIGVRRHGPTSEELERLSRGNDRLLELELFGVILDRMQRREEIPDDWWAAVGLSSEVVRGRA</sequence>
<protein>
    <submittedName>
        <fullName evidence="2">Uncharacterized protein</fullName>
    </submittedName>
</protein>
<feature type="region of interest" description="Disordered" evidence="1">
    <location>
        <begin position="55"/>
        <end position="74"/>
    </location>
</feature>
<feature type="compositionally biased region" description="Pro residues" evidence="1">
    <location>
        <begin position="223"/>
        <end position="233"/>
    </location>
</feature>
<feature type="compositionally biased region" description="Polar residues" evidence="1">
    <location>
        <begin position="290"/>
        <end position="303"/>
    </location>
</feature>
<evidence type="ECO:0000313" key="3">
    <source>
        <dbReference type="Proteomes" id="UP000053328"/>
    </source>
</evidence>
<dbReference type="VEuPathDB" id="FungiDB:PV08_08926"/>
<feature type="compositionally biased region" description="Acidic residues" evidence="1">
    <location>
        <begin position="1"/>
        <end position="10"/>
    </location>
</feature>
<feature type="region of interest" description="Disordered" evidence="1">
    <location>
        <begin position="1"/>
        <end position="42"/>
    </location>
</feature>
<feature type="region of interest" description="Disordered" evidence="1">
    <location>
        <begin position="316"/>
        <end position="346"/>
    </location>
</feature>
<dbReference type="EMBL" id="KN847497">
    <property type="protein sequence ID" value="KIW13735.1"/>
    <property type="molecule type" value="Genomic_DNA"/>
</dbReference>
<dbReference type="GeneID" id="27336009"/>
<reference evidence="2 3" key="1">
    <citation type="submission" date="2015-01" db="EMBL/GenBank/DDBJ databases">
        <title>The Genome Sequence of Exophiala spinifera CBS89968.</title>
        <authorList>
            <consortium name="The Broad Institute Genomics Platform"/>
            <person name="Cuomo C."/>
            <person name="de Hoog S."/>
            <person name="Gorbushina A."/>
            <person name="Stielow B."/>
            <person name="Teixiera M."/>
            <person name="Abouelleil A."/>
            <person name="Chapman S.B."/>
            <person name="Priest M."/>
            <person name="Young S.K."/>
            <person name="Wortman J."/>
            <person name="Nusbaum C."/>
            <person name="Birren B."/>
        </authorList>
    </citation>
    <scope>NUCLEOTIDE SEQUENCE [LARGE SCALE GENOMIC DNA]</scope>
    <source>
        <strain evidence="2 3">CBS 89968</strain>
    </source>
</reference>
<organism evidence="2 3">
    <name type="scientific">Exophiala spinifera</name>
    <dbReference type="NCBI Taxonomy" id="91928"/>
    <lineage>
        <taxon>Eukaryota</taxon>
        <taxon>Fungi</taxon>
        <taxon>Dikarya</taxon>
        <taxon>Ascomycota</taxon>
        <taxon>Pezizomycotina</taxon>
        <taxon>Eurotiomycetes</taxon>
        <taxon>Chaetothyriomycetidae</taxon>
        <taxon>Chaetothyriales</taxon>
        <taxon>Herpotrichiellaceae</taxon>
        <taxon>Exophiala</taxon>
    </lineage>
</organism>
<keyword evidence="3" id="KW-1185">Reference proteome</keyword>
<dbReference type="Proteomes" id="UP000053328">
    <property type="component" value="Unassembled WGS sequence"/>
</dbReference>